<comment type="caution">
    <text evidence="3">The sequence shown here is derived from an EMBL/GenBank/DDBJ whole genome shotgun (WGS) entry which is preliminary data.</text>
</comment>
<dbReference type="InterPro" id="IPR002018">
    <property type="entry name" value="CarbesteraseB"/>
</dbReference>
<dbReference type="EMBL" id="JBANRG010000018">
    <property type="protein sequence ID" value="KAK7458102.1"/>
    <property type="molecule type" value="Genomic_DNA"/>
</dbReference>
<dbReference type="InterPro" id="IPR029058">
    <property type="entry name" value="AB_hydrolase_fold"/>
</dbReference>
<dbReference type="SUPFAM" id="SSF53474">
    <property type="entry name" value="alpha/beta-Hydrolases"/>
    <property type="match status" value="1"/>
</dbReference>
<dbReference type="InterPro" id="IPR050309">
    <property type="entry name" value="Type-B_Carboxylest/Lipase"/>
</dbReference>
<dbReference type="Proteomes" id="UP001498398">
    <property type="component" value="Unassembled WGS sequence"/>
</dbReference>
<evidence type="ECO:0000313" key="3">
    <source>
        <dbReference type="EMBL" id="KAK7458102.1"/>
    </source>
</evidence>
<protein>
    <recommendedName>
        <fullName evidence="2">Carboxylesterase type B domain-containing protein</fullName>
    </recommendedName>
</protein>
<evidence type="ECO:0000313" key="4">
    <source>
        <dbReference type="Proteomes" id="UP001498398"/>
    </source>
</evidence>
<gene>
    <name evidence="3" type="ORF">VKT23_010009</name>
</gene>
<reference evidence="3 4" key="1">
    <citation type="submission" date="2024-01" db="EMBL/GenBank/DDBJ databases">
        <title>A draft genome for the cacao thread blight pathogen Marasmiellus scandens.</title>
        <authorList>
            <person name="Baruah I.K."/>
            <person name="Leung J."/>
            <person name="Bukari Y."/>
            <person name="Amoako-Attah I."/>
            <person name="Meinhardt L.W."/>
            <person name="Bailey B.A."/>
            <person name="Cohen S.P."/>
        </authorList>
    </citation>
    <scope>NUCLEOTIDE SEQUENCE [LARGE SCALE GENOMIC DNA]</scope>
    <source>
        <strain evidence="3 4">GH-19</strain>
    </source>
</reference>
<keyword evidence="4" id="KW-1185">Reference proteome</keyword>
<evidence type="ECO:0000259" key="2">
    <source>
        <dbReference type="Pfam" id="PF00135"/>
    </source>
</evidence>
<organism evidence="3 4">
    <name type="scientific">Marasmiellus scandens</name>
    <dbReference type="NCBI Taxonomy" id="2682957"/>
    <lineage>
        <taxon>Eukaryota</taxon>
        <taxon>Fungi</taxon>
        <taxon>Dikarya</taxon>
        <taxon>Basidiomycota</taxon>
        <taxon>Agaricomycotina</taxon>
        <taxon>Agaricomycetes</taxon>
        <taxon>Agaricomycetidae</taxon>
        <taxon>Agaricales</taxon>
        <taxon>Marasmiineae</taxon>
        <taxon>Omphalotaceae</taxon>
        <taxon>Marasmiellus</taxon>
    </lineage>
</organism>
<feature type="compositionally biased region" description="Low complexity" evidence="1">
    <location>
        <begin position="41"/>
        <end position="53"/>
    </location>
</feature>
<dbReference type="Pfam" id="PF00135">
    <property type="entry name" value="COesterase"/>
    <property type="match status" value="1"/>
</dbReference>
<feature type="region of interest" description="Disordered" evidence="1">
    <location>
        <begin position="1"/>
        <end position="65"/>
    </location>
</feature>
<accession>A0ABR1JF94</accession>
<evidence type="ECO:0000256" key="1">
    <source>
        <dbReference type="SAM" id="MobiDB-lite"/>
    </source>
</evidence>
<feature type="compositionally biased region" description="Acidic residues" evidence="1">
    <location>
        <begin position="86"/>
        <end position="102"/>
    </location>
</feature>
<proteinExistence type="predicted"/>
<feature type="domain" description="Carboxylesterase type B" evidence="2">
    <location>
        <begin position="251"/>
        <end position="588"/>
    </location>
</feature>
<dbReference type="PANTHER" id="PTHR11559">
    <property type="entry name" value="CARBOXYLESTERASE"/>
    <property type="match status" value="1"/>
</dbReference>
<feature type="compositionally biased region" description="Acidic residues" evidence="1">
    <location>
        <begin position="16"/>
        <end position="31"/>
    </location>
</feature>
<feature type="region of interest" description="Disordered" evidence="1">
    <location>
        <begin position="77"/>
        <end position="103"/>
    </location>
</feature>
<name>A0ABR1JF94_9AGAR</name>
<dbReference type="Gene3D" id="3.40.50.1820">
    <property type="entry name" value="alpha/beta hydrolase"/>
    <property type="match status" value="1"/>
</dbReference>
<sequence length="610" mass="66463">MTRGIRGRKLPATEATEPDDPEDGLEEEDQNELVPSKRPRTSNNSRSRQTSSSGKHKKSNSVDIAFLQRQMQSIQEQLKEANQGNSDEDENEPGGFESEDDINNPISFTAASAITPMTTITPLTSPPVNLTRVHRRNNRHLLPARIPRHAYLATPLDEFDGDNSNEGTVSSPSTQALISSPAALSALPILQTNSNSFGQYSNHLVFAHNYVPGTTKPRAADYNADVTREAEEGSPILNLGIRDGVAAIQWVTIFGESAGALAIELLILNDQVRGLAKGAIMESTGGIPILSPSNPGANEKWNDFIAAIPRCQAFGFNDTVDCMRNITTSEIIEAYNTAGLFFSTSSSDWLPVVDGEIVPDFPTKLKPRKGVVKAILIGANLDEGTILAPQNINSSQPIRDAILSSPPSPPNASPQEREIQLEKLQHVVEQVLKLYPNDPSLGSPFGTGNDTFGLDPEYKRFSAVEGDLILQSYRRHLINDQFLTAEIPTFSYLFADPDAVAVPDFVSGPTAPGSLGVTHSSEIFYVFGNLSVVTPTATNLSNAMMDYWISFANSFSPNDGAGSARPFWSEYTLENKVMLQLNGHNTTMIPDDFRKEQIAIFNEDPSLFGR</sequence>